<dbReference type="Proteomes" id="UP001056730">
    <property type="component" value="Chromosome"/>
</dbReference>
<feature type="region of interest" description="Disordered" evidence="1">
    <location>
        <begin position="24"/>
        <end position="47"/>
    </location>
</feature>
<dbReference type="RefSeq" id="WP_252175117.1">
    <property type="nucleotide sequence ID" value="NZ_CP086395.1"/>
</dbReference>
<dbReference type="AlphaFoldDB" id="A0A9Q8Y046"/>
<reference evidence="3" key="1">
    <citation type="journal article" date="2022" name="Front. Microbiol.">
        <title>Feed Insects as a Reservoir of Granadaene-Producing Lactococci.</title>
        <authorList>
            <person name="Neuzil-Bunesova V."/>
            <person name="Ramirez Garcia A."/>
            <person name="Modrackova N."/>
            <person name="Makovska M."/>
            <person name="Sabolova M."/>
            <person name="Sproer C."/>
            <person name="Bunk B."/>
            <person name="Blom J."/>
            <person name="Schwab C."/>
        </authorList>
    </citation>
    <scope>NUCLEOTIDE SEQUENCE</scope>
    <source>
        <strain evidence="3">I4/6O</strain>
    </source>
</reference>
<sequence length="156" mass="16564">MKKLGVLGVLLISTALLTGCSELGDQSQKTNKTSSETTQQSSSEAPEIKITPVTFQQMVADYLANGVAADEKYKGQALEFEGTIKSITANPLGGSNVNIEAGNYTDNPFMKTNAVIAFSDENAKKLVSGQSYKFTAIGNGAVIMDGWVNTLNFQAN</sequence>
<evidence type="ECO:0000256" key="2">
    <source>
        <dbReference type="SAM" id="SignalP"/>
    </source>
</evidence>
<dbReference type="KEGG" id="lfo:LMK00_06980"/>
<dbReference type="Pfam" id="PF12869">
    <property type="entry name" value="tRNA_anti-like"/>
    <property type="match status" value="1"/>
</dbReference>
<feature type="signal peptide" evidence="2">
    <location>
        <begin position="1"/>
        <end position="18"/>
    </location>
</feature>
<dbReference type="EMBL" id="CP086395">
    <property type="protein sequence ID" value="USJ19575.1"/>
    <property type="molecule type" value="Genomic_DNA"/>
</dbReference>
<protein>
    <submittedName>
        <fullName evidence="3">OB-fold putative lipoprotein</fullName>
    </submittedName>
</protein>
<dbReference type="InterPro" id="IPR024422">
    <property type="entry name" value="Protein_unknown_function_OB"/>
</dbReference>
<evidence type="ECO:0000256" key="1">
    <source>
        <dbReference type="SAM" id="MobiDB-lite"/>
    </source>
</evidence>
<evidence type="ECO:0000313" key="3">
    <source>
        <dbReference type="EMBL" id="USJ19575.1"/>
    </source>
</evidence>
<feature type="chain" id="PRO_5040372985" evidence="2">
    <location>
        <begin position="19"/>
        <end position="156"/>
    </location>
</feature>
<evidence type="ECO:0000313" key="4">
    <source>
        <dbReference type="Proteomes" id="UP001056730"/>
    </source>
</evidence>
<keyword evidence="2" id="KW-0732">Signal</keyword>
<feature type="compositionally biased region" description="Low complexity" evidence="1">
    <location>
        <begin position="26"/>
        <end position="44"/>
    </location>
</feature>
<name>A0A9Q8Y046_9LACT</name>
<accession>A0A9Q8Y046</accession>
<gene>
    <name evidence="3" type="ORF">LMK00_06980</name>
</gene>
<proteinExistence type="predicted"/>
<dbReference type="PROSITE" id="PS51257">
    <property type="entry name" value="PROKAR_LIPOPROTEIN"/>
    <property type="match status" value="1"/>
</dbReference>
<keyword evidence="3" id="KW-0449">Lipoprotein</keyword>
<organism evidence="3 4">
    <name type="scientific">Lactococcus formosensis</name>
    <dbReference type="NCBI Taxonomy" id="1281486"/>
    <lineage>
        <taxon>Bacteria</taxon>
        <taxon>Bacillati</taxon>
        <taxon>Bacillota</taxon>
        <taxon>Bacilli</taxon>
        <taxon>Lactobacillales</taxon>
        <taxon>Streptococcaceae</taxon>
        <taxon>Lactococcus</taxon>
    </lineage>
</organism>